<evidence type="ECO:0000259" key="2">
    <source>
        <dbReference type="PROSITE" id="PS50181"/>
    </source>
</evidence>
<dbReference type="InterPro" id="IPR036047">
    <property type="entry name" value="F-box-like_dom_sf"/>
</dbReference>
<feature type="domain" description="F-box" evidence="2">
    <location>
        <begin position="43"/>
        <end position="90"/>
    </location>
</feature>
<dbReference type="EMBL" id="JADOXO010000008">
    <property type="protein sequence ID" value="KAF9820788.1"/>
    <property type="molecule type" value="Genomic_DNA"/>
</dbReference>
<organism evidence="3 4">
    <name type="scientific">Rhodonia placenta</name>
    <dbReference type="NCBI Taxonomy" id="104341"/>
    <lineage>
        <taxon>Eukaryota</taxon>
        <taxon>Fungi</taxon>
        <taxon>Dikarya</taxon>
        <taxon>Basidiomycota</taxon>
        <taxon>Agaricomycotina</taxon>
        <taxon>Agaricomycetes</taxon>
        <taxon>Polyporales</taxon>
        <taxon>Adustoporiaceae</taxon>
        <taxon>Rhodonia</taxon>
    </lineage>
</organism>
<dbReference type="Pfam" id="PF12937">
    <property type="entry name" value="F-box-like"/>
    <property type="match status" value="1"/>
</dbReference>
<sequence>MSFFSGSSVSSFYLRKIKRIRAAQEEKIYDDLRIPGSWYPPPPCYLTKLPNDILVDQVFSYLEVIDIIRLRQVCKLFYDLTHHAVLWKRLLRWAGVPVPPLPPTSRHTIPYMSGIEVERLLLRATSLDRVWNSTEQMPANVYDFNAHHQIHSMFILPGGRYLIASTSDKAESRWSIVIYMMDHRANEVIALAKTFVNTKAIHINARYMTIGGVRSIVIAYVRREFLRHRHRRQGATPIDVSQYSGDHEILDPEFPLKYECNVVSISLEQLEILGDPRVTAGSPEFIKHALSQESPFRLLTQIRSESILAHPALDVIFGSPYLALMKQPDMIMFKNLDGGQASTLIMPTHQIFSERHEIRTMAIRLNPLQGSVVVFRRMVPLQPQYHPLTHKQVFPQFAEQYHVIPSQDEPVKAERGAFESIVISDDADVVDVYMTDHGMRTSDDESVLSTLYSAEEVKVPRPIVIYWKLRDGAMLKGTMFPRRTVLQLPPTPPGSQGPVHNLVSYSYHVDEINGVRAFFPGDDLRYQPLVGTMRGILYKVPKDDITDTPPVVTIARHIDPEAYDQHMSQTTTDEDMELILAEIELPTQVDRASIAAMAWDETIGRLVIAQTKFFWVTVLDFAAAPKADKDGSRLPFAPSINNDPSEVLAPLPDSILPPRSALNEYDESENWQGYNKDFVYRDYKDIGGLLQRAKDWAKEDADNQEPHAVPEDGPSQDVMDDIRDDDSVQGARDNDSVQGVRDNENMATHVDSRNGEHEQDIRDDESILSYV</sequence>
<evidence type="ECO:0000313" key="4">
    <source>
        <dbReference type="Proteomes" id="UP000639403"/>
    </source>
</evidence>
<accession>A0A8H7PA80</accession>
<feature type="compositionally biased region" description="Basic and acidic residues" evidence="1">
    <location>
        <begin position="750"/>
        <end position="760"/>
    </location>
</feature>
<name>A0A8H7PA80_9APHY</name>
<reference evidence="3" key="2">
    <citation type="journal article" name="Front. Microbiol.">
        <title>Degradative Capacity of Two Strains of Rhodonia placenta: From Phenotype to Genotype.</title>
        <authorList>
            <person name="Kolle M."/>
            <person name="Horta M.A.C."/>
            <person name="Nowrousian M."/>
            <person name="Ohm R.A."/>
            <person name="Benz J.P."/>
            <person name="Pilgard A."/>
        </authorList>
    </citation>
    <scope>NUCLEOTIDE SEQUENCE</scope>
    <source>
        <strain evidence="3">FPRL280</strain>
    </source>
</reference>
<dbReference type="PROSITE" id="PS50181">
    <property type="entry name" value="FBOX"/>
    <property type="match status" value="1"/>
</dbReference>
<gene>
    <name evidence="3" type="ORF">IEO21_01231</name>
</gene>
<dbReference type="SMART" id="SM00256">
    <property type="entry name" value="FBOX"/>
    <property type="match status" value="1"/>
</dbReference>
<protein>
    <recommendedName>
        <fullName evidence="2">F-box domain-containing protein</fullName>
    </recommendedName>
</protein>
<dbReference type="AlphaFoldDB" id="A0A8H7PA80"/>
<dbReference type="Gene3D" id="1.20.1280.50">
    <property type="match status" value="1"/>
</dbReference>
<dbReference type="Proteomes" id="UP000639403">
    <property type="component" value="Unassembled WGS sequence"/>
</dbReference>
<dbReference type="SUPFAM" id="SSF81383">
    <property type="entry name" value="F-box domain"/>
    <property type="match status" value="1"/>
</dbReference>
<feature type="region of interest" description="Disordered" evidence="1">
    <location>
        <begin position="697"/>
        <end position="771"/>
    </location>
</feature>
<dbReference type="InterPro" id="IPR001810">
    <property type="entry name" value="F-box_dom"/>
</dbReference>
<feature type="compositionally biased region" description="Basic and acidic residues" evidence="1">
    <location>
        <begin position="697"/>
        <end position="710"/>
    </location>
</feature>
<comment type="caution">
    <text evidence="3">The sequence shown here is derived from an EMBL/GenBank/DDBJ whole genome shotgun (WGS) entry which is preliminary data.</text>
</comment>
<proteinExistence type="predicted"/>
<reference evidence="3" key="1">
    <citation type="submission" date="2020-11" db="EMBL/GenBank/DDBJ databases">
        <authorList>
            <person name="Koelle M."/>
            <person name="Horta M.A.C."/>
            <person name="Nowrousian M."/>
            <person name="Ohm R.A."/>
            <person name="Benz P."/>
            <person name="Pilgard A."/>
        </authorList>
    </citation>
    <scope>NUCLEOTIDE SEQUENCE</scope>
    <source>
        <strain evidence="3">FPRL280</strain>
    </source>
</reference>
<evidence type="ECO:0000313" key="3">
    <source>
        <dbReference type="EMBL" id="KAF9820788.1"/>
    </source>
</evidence>
<evidence type="ECO:0000256" key="1">
    <source>
        <dbReference type="SAM" id="MobiDB-lite"/>
    </source>
</evidence>